<protein>
    <submittedName>
        <fullName evidence="1">Uncharacterized protein</fullName>
    </submittedName>
</protein>
<proteinExistence type="predicted"/>
<comment type="caution">
    <text evidence="1">The sequence shown here is derived from an EMBL/GenBank/DDBJ whole genome shotgun (WGS) entry which is preliminary data.</text>
</comment>
<evidence type="ECO:0000313" key="1">
    <source>
        <dbReference type="EMBL" id="MBD3913121.1"/>
    </source>
</evidence>
<evidence type="ECO:0000313" key="2">
    <source>
        <dbReference type="Proteomes" id="UP000649289"/>
    </source>
</evidence>
<keyword evidence="2" id="KW-1185">Reference proteome</keyword>
<sequence>MTCQAYAATSAIPPRVATFTPRSPGRRNHVRVRTPEERRPYAERLAAALDLPRSFG</sequence>
<dbReference type="EMBL" id="JACXYY010000001">
    <property type="protein sequence ID" value="MBD3913121.1"/>
    <property type="molecule type" value="Genomic_DNA"/>
</dbReference>
<reference evidence="1 2" key="1">
    <citation type="submission" date="2020-09" db="EMBL/GenBank/DDBJ databases">
        <title>novel species in genus Nocardioides.</title>
        <authorList>
            <person name="Zhang G."/>
        </authorList>
    </citation>
    <scope>NUCLEOTIDE SEQUENCE [LARGE SCALE GENOMIC DNA]</scope>
    <source>
        <strain evidence="1 2">19197</strain>
    </source>
</reference>
<name>A0ABR8MAC8_9ACTN</name>
<dbReference type="Proteomes" id="UP000649289">
    <property type="component" value="Unassembled WGS sequence"/>
</dbReference>
<gene>
    <name evidence="1" type="ORF">IEZ25_00720</name>
</gene>
<organism evidence="1 2">
    <name type="scientific">Nocardioides hwasunensis</name>
    <dbReference type="NCBI Taxonomy" id="397258"/>
    <lineage>
        <taxon>Bacteria</taxon>
        <taxon>Bacillati</taxon>
        <taxon>Actinomycetota</taxon>
        <taxon>Actinomycetes</taxon>
        <taxon>Propionibacteriales</taxon>
        <taxon>Nocardioidaceae</taxon>
        <taxon>Nocardioides</taxon>
    </lineage>
</organism>
<dbReference type="RefSeq" id="WP_191197491.1">
    <property type="nucleotide sequence ID" value="NZ_BAAAPA010000002.1"/>
</dbReference>
<accession>A0ABR8MAC8</accession>